<dbReference type="OrthoDB" id="3789491at2759"/>
<proteinExistence type="predicted"/>
<gene>
    <name evidence="1" type="ORF">P171DRAFT_490351</name>
</gene>
<name>A0A9P4P766_9PLEO</name>
<accession>A0A9P4P766</accession>
<dbReference type="Proteomes" id="UP000799764">
    <property type="component" value="Unassembled WGS sequence"/>
</dbReference>
<evidence type="ECO:0000313" key="1">
    <source>
        <dbReference type="EMBL" id="KAF2439659.1"/>
    </source>
</evidence>
<dbReference type="AlphaFoldDB" id="A0A9P4P766"/>
<keyword evidence="2" id="KW-1185">Reference proteome</keyword>
<reference evidence="1" key="1">
    <citation type="journal article" date="2020" name="Stud. Mycol.">
        <title>101 Dothideomycetes genomes: a test case for predicting lifestyles and emergence of pathogens.</title>
        <authorList>
            <person name="Haridas S."/>
            <person name="Albert R."/>
            <person name="Binder M."/>
            <person name="Bloem J."/>
            <person name="Labutti K."/>
            <person name="Salamov A."/>
            <person name="Andreopoulos B."/>
            <person name="Baker S."/>
            <person name="Barry K."/>
            <person name="Bills G."/>
            <person name="Bluhm B."/>
            <person name="Cannon C."/>
            <person name="Castanera R."/>
            <person name="Culley D."/>
            <person name="Daum C."/>
            <person name="Ezra D."/>
            <person name="Gonzalez J."/>
            <person name="Henrissat B."/>
            <person name="Kuo A."/>
            <person name="Liang C."/>
            <person name="Lipzen A."/>
            <person name="Lutzoni F."/>
            <person name="Magnuson J."/>
            <person name="Mondo S."/>
            <person name="Nolan M."/>
            <person name="Ohm R."/>
            <person name="Pangilinan J."/>
            <person name="Park H.-J."/>
            <person name="Ramirez L."/>
            <person name="Alfaro M."/>
            <person name="Sun H."/>
            <person name="Tritt A."/>
            <person name="Yoshinaga Y."/>
            <person name="Zwiers L.-H."/>
            <person name="Turgeon B."/>
            <person name="Goodwin S."/>
            <person name="Spatafora J."/>
            <person name="Crous P."/>
            <person name="Grigoriev I."/>
        </authorList>
    </citation>
    <scope>NUCLEOTIDE SEQUENCE</scope>
    <source>
        <strain evidence="1">CBS 690.94</strain>
    </source>
</reference>
<dbReference type="EMBL" id="MU001509">
    <property type="protein sequence ID" value="KAF2439659.1"/>
    <property type="molecule type" value="Genomic_DNA"/>
</dbReference>
<organism evidence="1 2">
    <name type="scientific">Karstenula rhodostoma CBS 690.94</name>
    <dbReference type="NCBI Taxonomy" id="1392251"/>
    <lineage>
        <taxon>Eukaryota</taxon>
        <taxon>Fungi</taxon>
        <taxon>Dikarya</taxon>
        <taxon>Ascomycota</taxon>
        <taxon>Pezizomycotina</taxon>
        <taxon>Dothideomycetes</taxon>
        <taxon>Pleosporomycetidae</taxon>
        <taxon>Pleosporales</taxon>
        <taxon>Massarineae</taxon>
        <taxon>Didymosphaeriaceae</taxon>
        <taxon>Karstenula</taxon>
    </lineage>
</organism>
<evidence type="ECO:0000313" key="2">
    <source>
        <dbReference type="Proteomes" id="UP000799764"/>
    </source>
</evidence>
<comment type="caution">
    <text evidence="1">The sequence shown here is derived from an EMBL/GenBank/DDBJ whole genome shotgun (WGS) entry which is preliminary data.</text>
</comment>
<protein>
    <submittedName>
        <fullName evidence="1">Uncharacterized protein</fullName>
    </submittedName>
</protein>
<sequence>MSSTIGDYLFWRLATLGARQVLGCTSSSNPFPDGIPILQFPAGTLFIGSVQRNRLTHVDITRYQAIPTRTEIDVFVVSPDAANLAACVTIGWQYYPGRPVVFIQELQHAELRSAADLTAGVPFGAATILTAASTATAQIDSILNTMLYKNKTVYIGISSSMAGVVITVPTAGSAGSGASTGYSVGAGEINAATAAVAMAFIR</sequence>